<dbReference type="Gene3D" id="3.40.50.450">
    <property type="match status" value="1"/>
</dbReference>
<dbReference type="SUPFAM" id="SSF102405">
    <property type="entry name" value="MCP/YpsA-like"/>
    <property type="match status" value="1"/>
</dbReference>
<dbReference type="PANTHER" id="PTHR43393:SF2">
    <property type="entry name" value="CYTOKININ RIBOSIDE 5'-MONOPHOSPHATE PHOSPHORIBOHYDROLASE"/>
    <property type="match status" value="1"/>
</dbReference>
<sequence>MTHDAEIASLLSAITASRPQSTQRTKLLRSLLENVVTLAEQDPDTLDLKIAETALAELVEAFEVFAPYRAKPKVTIFGSARTASDHPLYSLTKQFAAAMAAIDWMIITGAGPGIMAAGIEGAGRENSFGVNIRLPFEQGANEFIASDVKLVEMRYFFTRKVALTKESKAFAIFPGGYGTLDECFELLTLLQTGKAVPAPVVLIDTPDGHYWKDWLEFITGSVISEGYVSALDHRFFTLATDVEDAQRAITSFYRNYHSVRMVGPRLVLRMHKGPNPVQLDEIRSRFSHFVTEGSIEEIDATGPERSSNDEVDLARIAFNFDRRSYGDIRDLITTINTWSD</sequence>
<dbReference type="InterPro" id="IPR031100">
    <property type="entry name" value="LOG_fam"/>
</dbReference>
<organism evidence="1">
    <name type="scientific">freshwater metagenome</name>
    <dbReference type="NCBI Taxonomy" id="449393"/>
    <lineage>
        <taxon>unclassified sequences</taxon>
        <taxon>metagenomes</taxon>
        <taxon>ecological metagenomes</taxon>
    </lineage>
</organism>
<dbReference type="AlphaFoldDB" id="A0A6J6VZU4"/>
<dbReference type="GO" id="GO:0005829">
    <property type="term" value="C:cytosol"/>
    <property type="evidence" value="ECO:0007669"/>
    <property type="project" value="TreeGrafter"/>
</dbReference>
<dbReference type="Pfam" id="PF03641">
    <property type="entry name" value="Lysine_decarbox"/>
    <property type="match status" value="1"/>
</dbReference>
<protein>
    <submittedName>
        <fullName evidence="1">Unannotated protein</fullName>
    </submittedName>
</protein>
<accession>A0A6J6VZU4</accession>
<dbReference type="PANTHER" id="PTHR43393">
    <property type="entry name" value="CYTOKININ RIBOSIDE 5'-MONOPHOSPHATE PHOSPHORIBOHYDROLASE"/>
    <property type="match status" value="1"/>
</dbReference>
<evidence type="ECO:0000313" key="1">
    <source>
        <dbReference type="EMBL" id="CAB4776555.1"/>
    </source>
</evidence>
<gene>
    <name evidence="1" type="ORF">UFOPK2958_00232</name>
</gene>
<dbReference type="EMBL" id="CAFAAB010000014">
    <property type="protein sequence ID" value="CAB4776555.1"/>
    <property type="molecule type" value="Genomic_DNA"/>
</dbReference>
<dbReference type="InterPro" id="IPR052341">
    <property type="entry name" value="LOG_family_nucleotidases"/>
</dbReference>
<proteinExistence type="predicted"/>
<reference evidence="1" key="1">
    <citation type="submission" date="2020-05" db="EMBL/GenBank/DDBJ databases">
        <authorList>
            <person name="Chiriac C."/>
            <person name="Salcher M."/>
            <person name="Ghai R."/>
            <person name="Kavagutti S V."/>
        </authorList>
    </citation>
    <scope>NUCLEOTIDE SEQUENCE</scope>
</reference>
<name>A0A6J6VZU4_9ZZZZ</name>